<name>A0ACB4UQP0_9ACTN</name>
<evidence type="ECO:0000313" key="1">
    <source>
        <dbReference type="EMBL" id="ERF67703.1"/>
    </source>
</evidence>
<reference evidence="1 2" key="1">
    <citation type="journal article" date="2013" name="BMC Genomics">
        <title>Comparative genomics reveals distinct host-interacting traits of three major human-associated propionibacteria.</title>
        <authorList>
            <person name="Mak T.N."/>
            <person name="Schmid M."/>
            <person name="Brzuszkiewicz E."/>
            <person name="Zeng G."/>
            <person name="Meyer R."/>
            <person name="Sfanos K.S."/>
            <person name="Brinkmann V."/>
            <person name="Meyer T.F."/>
            <person name="Bruggemann H."/>
        </authorList>
    </citation>
    <scope>NUCLEOTIDE SEQUENCE [LARGE SCALE GENOMIC DNA]</scope>
    <source>
        <strain evidence="1 2">TM11</strain>
    </source>
</reference>
<gene>
    <name evidence="1" type="ORF">H640_01620</name>
</gene>
<proteinExistence type="predicted"/>
<dbReference type="Proteomes" id="UP000053711">
    <property type="component" value="Unassembled WGS sequence"/>
</dbReference>
<dbReference type="EMBL" id="AOST01000015">
    <property type="protein sequence ID" value="ERF67703.1"/>
    <property type="molecule type" value="Genomic_DNA"/>
</dbReference>
<organism evidence="1 2">
    <name type="scientific">Cutibacterium granulosum TM11</name>
    <dbReference type="NCBI Taxonomy" id="1292373"/>
    <lineage>
        <taxon>Bacteria</taxon>
        <taxon>Bacillati</taxon>
        <taxon>Actinomycetota</taxon>
        <taxon>Actinomycetes</taxon>
        <taxon>Propionibacteriales</taxon>
        <taxon>Propionibacteriaceae</taxon>
        <taxon>Cutibacterium</taxon>
    </lineage>
</organism>
<sequence length="165" mass="17881">MVVMADAVTVQTLPDGTIRHVLRPEPPIGAFVISGVVTLIGVFLLVFSLVTHWSTGWIVFSAILLGLGLLMVAGSIWAAQRMRLLVDLNDEGYRIHGAGQDRSGTWTSVTKAAMTPNRSRLTLYHGQVGRTHIVRPGEGDPAEMDSLAADVARHIDRSHHLGQGR</sequence>
<evidence type="ECO:0000313" key="2">
    <source>
        <dbReference type="Proteomes" id="UP000053711"/>
    </source>
</evidence>
<accession>A0ACB4UQP0</accession>
<keyword evidence="2" id="KW-1185">Reference proteome</keyword>
<protein>
    <submittedName>
        <fullName evidence="1">Membrane protein without function</fullName>
    </submittedName>
</protein>
<comment type="caution">
    <text evidence="1">The sequence shown here is derived from an EMBL/GenBank/DDBJ whole genome shotgun (WGS) entry which is preliminary data.</text>
</comment>